<dbReference type="InterPro" id="IPR019734">
    <property type="entry name" value="TPR_rpt"/>
</dbReference>
<keyword evidence="1" id="KW-0677">Repeat</keyword>
<dbReference type="Gene3D" id="1.25.40.10">
    <property type="entry name" value="Tetratricopeptide repeat domain"/>
    <property type="match status" value="5"/>
</dbReference>
<dbReference type="Pfam" id="PF13424">
    <property type="entry name" value="TPR_12"/>
    <property type="match status" value="1"/>
</dbReference>
<dbReference type="PANTHER" id="PTHR45641">
    <property type="entry name" value="TETRATRICOPEPTIDE REPEAT PROTEIN (AFU_ORTHOLOGUE AFUA_6G03870)"/>
    <property type="match status" value="1"/>
</dbReference>
<feature type="repeat" description="TPR" evidence="3">
    <location>
        <begin position="421"/>
        <end position="454"/>
    </location>
</feature>
<evidence type="ECO:0000256" key="2">
    <source>
        <dbReference type="ARBA" id="ARBA00022803"/>
    </source>
</evidence>
<protein>
    <submittedName>
        <fullName evidence="4">Tetratricopeptide repeat protein</fullName>
    </submittedName>
</protein>
<feature type="repeat" description="TPR" evidence="3">
    <location>
        <begin position="140"/>
        <end position="173"/>
    </location>
</feature>
<dbReference type="Pfam" id="PF13374">
    <property type="entry name" value="TPR_10"/>
    <property type="match status" value="1"/>
</dbReference>
<dbReference type="SMART" id="SM00028">
    <property type="entry name" value="TPR"/>
    <property type="match status" value="10"/>
</dbReference>
<dbReference type="AlphaFoldDB" id="W9DQD1"/>
<dbReference type="PROSITE" id="PS50293">
    <property type="entry name" value="TPR_REGION"/>
    <property type="match status" value="1"/>
</dbReference>
<comment type="caution">
    <text evidence="4">The sequence shown here is derived from an EMBL/GenBank/DDBJ whole genome shotgun (WGS) entry which is preliminary data.</text>
</comment>
<dbReference type="RefSeq" id="WP_023844774.1">
    <property type="nucleotide sequence ID" value="NZ_AZAJ01000001.1"/>
</dbReference>
<evidence type="ECO:0000256" key="3">
    <source>
        <dbReference type="PROSITE-ProRule" id="PRU00339"/>
    </source>
</evidence>
<accession>W9DQD1</accession>
<dbReference type="PROSITE" id="PS50005">
    <property type="entry name" value="TPR"/>
    <property type="match status" value="2"/>
</dbReference>
<dbReference type="EMBL" id="AZAJ01000001">
    <property type="protein sequence ID" value="ETA67638.1"/>
    <property type="molecule type" value="Genomic_DNA"/>
</dbReference>
<evidence type="ECO:0000256" key="1">
    <source>
        <dbReference type="ARBA" id="ARBA00022737"/>
    </source>
</evidence>
<dbReference type="STRING" id="1090322.MettiDRAFT_1065"/>
<dbReference type="PANTHER" id="PTHR45641:SF19">
    <property type="entry name" value="NEPHROCYSTIN-3"/>
    <property type="match status" value="1"/>
</dbReference>
<dbReference type="SUPFAM" id="SSF48452">
    <property type="entry name" value="TPR-like"/>
    <property type="match status" value="2"/>
</dbReference>
<evidence type="ECO:0000313" key="5">
    <source>
        <dbReference type="Proteomes" id="UP000019483"/>
    </source>
</evidence>
<evidence type="ECO:0000313" key="4">
    <source>
        <dbReference type="EMBL" id="ETA67638.1"/>
    </source>
</evidence>
<dbReference type="Proteomes" id="UP000019483">
    <property type="component" value="Unassembled WGS sequence"/>
</dbReference>
<organism evidence="4 5">
    <name type="scientific">Methanolobus tindarius DSM 2278</name>
    <dbReference type="NCBI Taxonomy" id="1090322"/>
    <lineage>
        <taxon>Archaea</taxon>
        <taxon>Methanobacteriati</taxon>
        <taxon>Methanobacteriota</taxon>
        <taxon>Stenosarchaea group</taxon>
        <taxon>Methanomicrobia</taxon>
        <taxon>Methanosarcinales</taxon>
        <taxon>Methanosarcinaceae</taxon>
        <taxon>Methanolobus</taxon>
    </lineage>
</organism>
<gene>
    <name evidence="4" type="ORF">MettiDRAFT_1065</name>
</gene>
<dbReference type="OrthoDB" id="141889at2157"/>
<keyword evidence="2 3" id="KW-0802">TPR repeat</keyword>
<keyword evidence="5" id="KW-1185">Reference proteome</keyword>
<proteinExistence type="predicted"/>
<name>W9DQD1_METTI</name>
<reference evidence="4 5" key="1">
    <citation type="submission" date="2013-08" db="EMBL/GenBank/DDBJ databases">
        <authorList>
            <consortium name="DOE Joint Genome Institute"/>
            <person name="Eisen J."/>
            <person name="Huntemann M."/>
            <person name="Han J."/>
            <person name="Chen A."/>
            <person name="Kyrpides N."/>
            <person name="Mavromatis K."/>
            <person name="Markowitz V."/>
            <person name="Palaniappan K."/>
            <person name="Ivanova N."/>
            <person name="Schaumberg A."/>
            <person name="Pati A."/>
            <person name="Liolios K."/>
            <person name="Nordberg H.P."/>
            <person name="Cantor M.N."/>
            <person name="Hua S.X."/>
            <person name="Woyke T."/>
        </authorList>
    </citation>
    <scope>NUCLEOTIDE SEQUENCE [LARGE SCALE GENOMIC DNA]</scope>
    <source>
        <strain evidence="4 5">DSM 2278</strain>
    </source>
</reference>
<sequence>MSKRARDMAYRHFNKGVSLIEKGQHENALEILKQAAEQAKEADSPQIEVAVLQTYADLLFSQGKKEEALERYIKAADIVENDPDFLLPEQRANMFSNMALALENTGRRIEAGDRYSIAAQNYRDLVQKDPSNNSHIANMVSTLNNMGALFAETGKYDRAFDAFDEALKLQEGMDSETQDENSILQKKKTIRENLLNIPLENASEMEKEKYEKLLQLYMEEAENEGEKSLKVAVILQNSAHVLENEGEKDAAFSKLEEALEIASKFIDNEEKAESGRKTSIGILRDMNRLLESEEENQKLMEKYGLILEESRKILASEPENTSYQLNVAFSLDIIGNLLKESGNIADAIRNIEESVDIVVNVLQNEIDDDSTIHAAVAIIEDMLSLAELEEENESKLNLYRQLGDKIGKSGQDNLELGLISADICRETGLILAEEKKYPEALENFKKALSIYETVKHATGDDSKMNEVLKNTAMAQFDLGRYDEALISYMQLIKSGETGREISDRVDIILLELEKKADNIGDVEFISKEYDRILEIRTELLGIMPDLEGKNAGRIKEIQGKKADIMVAMGQLIEALDLYEQLQENEKSGRYIPKIIKLLEKMEMSASNEQIDKKLETLKFLLSKYNVLVEKHPDNIQILFNKASVIDGIAYTLSEKGETEESGYMCNYALEAYSELAALEPENMYPVERIAALNTRLAELAVGAGIANEAEQRFLTSLETYRNLMNADPSNIEYELDHAGVLDGMGAFFLNAGMYGEAKKSYENALRSYASIMDQNPENMTYKSYVTITLENLGYVLELMGRKDDANWMYESAKRI</sequence>
<dbReference type="InterPro" id="IPR011990">
    <property type="entry name" value="TPR-like_helical_dom_sf"/>
</dbReference>